<keyword evidence="2" id="KW-1185">Reference proteome</keyword>
<dbReference type="Proteomes" id="UP000504640">
    <property type="component" value="Unplaced"/>
</dbReference>
<proteinExistence type="predicted"/>
<dbReference type="RefSeq" id="XP_032107309.1">
    <property type="nucleotide sequence ID" value="XM_032251418.1"/>
</dbReference>
<dbReference type="GeneID" id="116532349"/>
<dbReference type="AlphaFoldDB" id="A0A6J3FNH0"/>
<name>A0A6J3FNH0_SAPAP</name>
<evidence type="ECO:0000313" key="2">
    <source>
        <dbReference type="Proteomes" id="UP000504640"/>
    </source>
</evidence>
<sequence>MPLISLPPTAAHQSLISKIFCLCCRDCQEAYVIQDSKVPSQPQEHKPSTQNLQLQRDELNRQNPKHINAASHLPSRQPLIQPKKRASSSSSEFEDLNAYASQRNFYKRNLNRYSQYHWPFQPCLIGRP</sequence>
<dbReference type="CTD" id="100505478"/>
<organism evidence="2 3">
    <name type="scientific">Sapajus apella</name>
    <name type="common">Brown-capped capuchin</name>
    <name type="synonym">Cebus apella</name>
    <dbReference type="NCBI Taxonomy" id="9515"/>
    <lineage>
        <taxon>Eukaryota</taxon>
        <taxon>Metazoa</taxon>
        <taxon>Chordata</taxon>
        <taxon>Craniata</taxon>
        <taxon>Vertebrata</taxon>
        <taxon>Euteleostomi</taxon>
        <taxon>Mammalia</taxon>
        <taxon>Eutheria</taxon>
        <taxon>Euarchontoglires</taxon>
        <taxon>Primates</taxon>
        <taxon>Haplorrhini</taxon>
        <taxon>Platyrrhini</taxon>
        <taxon>Cebidae</taxon>
        <taxon>Cebinae</taxon>
        <taxon>Sapajus</taxon>
    </lineage>
</organism>
<evidence type="ECO:0000256" key="1">
    <source>
        <dbReference type="SAM" id="MobiDB-lite"/>
    </source>
</evidence>
<accession>A0A6J3FNH0</accession>
<gene>
    <name evidence="3" type="primary">TEX48</name>
</gene>
<evidence type="ECO:0000313" key="3">
    <source>
        <dbReference type="RefSeq" id="XP_032107309.1"/>
    </source>
</evidence>
<feature type="region of interest" description="Disordered" evidence="1">
    <location>
        <begin position="68"/>
        <end position="93"/>
    </location>
</feature>
<reference evidence="3" key="1">
    <citation type="submission" date="2025-08" db="UniProtKB">
        <authorList>
            <consortium name="RefSeq"/>
        </authorList>
    </citation>
    <scope>IDENTIFICATION</scope>
    <source>
        <tissue evidence="3">Blood</tissue>
    </source>
</reference>
<protein>
    <submittedName>
        <fullName evidence="3">Testis-expressed protein 48</fullName>
    </submittedName>
</protein>